<dbReference type="Gene3D" id="3.90.730.10">
    <property type="entry name" value="Ribonuclease T2-like"/>
    <property type="match status" value="1"/>
</dbReference>
<protein>
    <recommendedName>
        <fullName evidence="2">ribonuclease T2</fullName>
        <ecNumber evidence="2">4.6.1.19</ecNumber>
    </recommendedName>
</protein>
<dbReference type="PANTHER" id="PTHR11240">
    <property type="entry name" value="RIBONUCLEASE T2"/>
    <property type="match status" value="1"/>
</dbReference>
<evidence type="ECO:0000256" key="8">
    <source>
        <dbReference type="ARBA" id="ARBA00023239"/>
    </source>
</evidence>
<keyword evidence="6" id="KW-1015">Disulfide bond</keyword>
<keyword evidence="11" id="KW-0732">Signal</keyword>
<dbReference type="AlphaFoldDB" id="A0A0M8N659"/>
<sequence>MTSLRAAAGLLALLVPTAVAGPKVCPANVPLSCHNTGPVTDTCCFIPTGQLLQTQFWDVNPPTGPADSWTIHGLWPDNCDGSFPAACDASRAYTNITDILSAGGADDTLSYMQTYWKDYGGNDERFWEHEWAKHGTCISTFSPKCYDGYQSTEEAVDFFSRTVELFKTLPTYEWLADAGITPDKSKSYATADVQAALSRRHGAPVTLGCKGKRLNEVWYHFNVRGSLQSGQFVATQPDGPKSTCGKTVYYNPKAV</sequence>
<keyword evidence="5" id="KW-0378">Hydrolase</keyword>
<evidence type="ECO:0000256" key="11">
    <source>
        <dbReference type="SAM" id="SignalP"/>
    </source>
</evidence>
<evidence type="ECO:0000256" key="4">
    <source>
        <dbReference type="ARBA" id="ARBA00022759"/>
    </source>
</evidence>
<dbReference type="GO" id="GO:0033897">
    <property type="term" value="F:ribonuclease T2 activity"/>
    <property type="evidence" value="ECO:0007669"/>
    <property type="project" value="UniProtKB-EC"/>
</dbReference>
<comment type="caution">
    <text evidence="12">The sequence shown here is derived from an EMBL/GenBank/DDBJ whole genome shotgun (WGS) entry which is preliminary data.</text>
</comment>
<evidence type="ECO:0000313" key="12">
    <source>
        <dbReference type="EMBL" id="KOS21474.1"/>
    </source>
</evidence>
<dbReference type="GO" id="GO:0003723">
    <property type="term" value="F:RNA binding"/>
    <property type="evidence" value="ECO:0007669"/>
    <property type="project" value="InterPro"/>
</dbReference>
<feature type="chain" id="PRO_5005818964" description="ribonuclease T2" evidence="11">
    <location>
        <begin position="21"/>
        <end position="255"/>
    </location>
</feature>
<keyword evidence="13" id="KW-1185">Reference proteome</keyword>
<organism evidence="12 13">
    <name type="scientific">Escovopsis weberi</name>
    <dbReference type="NCBI Taxonomy" id="150374"/>
    <lineage>
        <taxon>Eukaryota</taxon>
        <taxon>Fungi</taxon>
        <taxon>Dikarya</taxon>
        <taxon>Ascomycota</taxon>
        <taxon>Pezizomycotina</taxon>
        <taxon>Sordariomycetes</taxon>
        <taxon>Hypocreomycetidae</taxon>
        <taxon>Hypocreales</taxon>
        <taxon>Hypocreaceae</taxon>
        <taxon>Escovopsis</taxon>
    </lineage>
</organism>
<keyword evidence="3" id="KW-0540">Nuclease</keyword>
<feature type="active site" evidence="9">
    <location>
        <position position="130"/>
    </location>
</feature>
<dbReference type="InterPro" id="IPR036430">
    <property type="entry name" value="RNase_T2-like_sf"/>
</dbReference>
<dbReference type="PROSITE" id="PS00530">
    <property type="entry name" value="RNASE_T2_1"/>
    <property type="match status" value="1"/>
</dbReference>
<evidence type="ECO:0000256" key="10">
    <source>
        <dbReference type="RuleBase" id="RU004328"/>
    </source>
</evidence>
<reference evidence="12 13" key="1">
    <citation type="submission" date="2015-07" db="EMBL/GenBank/DDBJ databases">
        <title>The genome of the fungus Escovopsis weberi, a specialized disease agent of ant agriculture.</title>
        <authorList>
            <person name="de Man T.J."/>
            <person name="Stajich J.E."/>
            <person name="Kubicek C.P."/>
            <person name="Chenthamara K."/>
            <person name="Atanasova L."/>
            <person name="Druzhinina I.S."/>
            <person name="Birnbaum S."/>
            <person name="Barribeau S.M."/>
            <person name="Teiling C."/>
            <person name="Suen G."/>
            <person name="Currie C."/>
            <person name="Gerardo N.M."/>
        </authorList>
    </citation>
    <scope>NUCLEOTIDE SEQUENCE [LARGE SCALE GENOMIC DNA]</scope>
</reference>
<dbReference type="InterPro" id="IPR033130">
    <property type="entry name" value="RNase_T2_His_AS_2"/>
</dbReference>
<dbReference type="PROSITE" id="PS00531">
    <property type="entry name" value="RNASE_T2_2"/>
    <property type="match status" value="1"/>
</dbReference>
<dbReference type="InterPro" id="IPR033697">
    <property type="entry name" value="Ribonuclease_T2_eukaryotic"/>
</dbReference>
<keyword evidence="7" id="KW-0325">Glycoprotein</keyword>
<gene>
    <name evidence="12" type="ORF">ESCO_005204</name>
</gene>
<dbReference type="InterPro" id="IPR001568">
    <property type="entry name" value="RNase_T2-like"/>
</dbReference>
<dbReference type="GO" id="GO:0005576">
    <property type="term" value="C:extracellular region"/>
    <property type="evidence" value="ECO:0007669"/>
    <property type="project" value="TreeGrafter"/>
</dbReference>
<dbReference type="InterPro" id="IPR018188">
    <property type="entry name" value="RNase_T2_His_AS_1"/>
</dbReference>
<evidence type="ECO:0000256" key="2">
    <source>
        <dbReference type="ARBA" id="ARBA00012571"/>
    </source>
</evidence>
<accession>A0A0M8N659</accession>
<dbReference type="Pfam" id="PF00445">
    <property type="entry name" value="Ribonuclease_T2"/>
    <property type="match status" value="1"/>
</dbReference>
<dbReference type="GO" id="GO:0006401">
    <property type="term" value="P:RNA catabolic process"/>
    <property type="evidence" value="ECO:0007669"/>
    <property type="project" value="TreeGrafter"/>
</dbReference>
<evidence type="ECO:0000256" key="6">
    <source>
        <dbReference type="ARBA" id="ARBA00023157"/>
    </source>
</evidence>
<evidence type="ECO:0000256" key="5">
    <source>
        <dbReference type="ARBA" id="ARBA00022801"/>
    </source>
</evidence>
<dbReference type="GO" id="GO:0016787">
    <property type="term" value="F:hydrolase activity"/>
    <property type="evidence" value="ECO:0007669"/>
    <property type="project" value="UniProtKB-KW"/>
</dbReference>
<dbReference type="Proteomes" id="UP000053831">
    <property type="component" value="Unassembled WGS sequence"/>
</dbReference>
<dbReference type="PANTHER" id="PTHR11240:SF22">
    <property type="entry name" value="RIBONUCLEASE T2"/>
    <property type="match status" value="1"/>
</dbReference>
<feature type="active site" evidence="9">
    <location>
        <position position="134"/>
    </location>
</feature>
<evidence type="ECO:0000313" key="13">
    <source>
        <dbReference type="Proteomes" id="UP000053831"/>
    </source>
</evidence>
<feature type="signal peptide" evidence="11">
    <location>
        <begin position="1"/>
        <end position="20"/>
    </location>
</feature>
<proteinExistence type="inferred from homology"/>
<evidence type="ECO:0000256" key="9">
    <source>
        <dbReference type="PIRSR" id="PIRSR633697-1"/>
    </source>
</evidence>
<evidence type="ECO:0000256" key="1">
    <source>
        <dbReference type="ARBA" id="ARBA00007469"/>
    </source>
</evidence>
<feature type="active site" evidence="9">
    <location>
        <position position="72"/>
    </location>
</feature>
<dbReference type="SUPFAM" id="SSF55895">
    <property type="entry name" value="Ribonuclease Rh-like"/>
    <property type="match status" value="1"/>
</dbReference>
<dbReference type="OrthoDB" id="435754at2759"/>
<keyword evidence="4" id="KW-0255">Endonuclease</keyword>
<dbReference type="FunFam" id="3.90.730.10:FF:000004">
    <property type="entry name" value="Ribonuclease T2-like"/>
    <property type="match status" value="1"/>
</dbReference>
<dbReference type="CDD" id="cd01061">
    <property type="entry name" value="RNase_T2_euk"/>
    <property type="match status" value="1"/>
</dbReference>
<evidence type="ECO:0000256" key="3">
    <source>
        <dbReference type="ARBA" id="ARBA00022722"/>
    </source>
</evidence>
<name>A0A0M8N659_ESCWE</name>
<keyword evidence="8" id="KW-0456">Lyase</keyword>
<comment type="similarity">
    <text evidence="1 10">Belongs to the RNase T2 family.</text>
</comment>
<dbReference type="EC" id="4.6.1.19" evidence="2"/>
<dbReference type="EMBL" id="LGSR01000008">
    <property type="protein sequence ID" value="KOS21474.1"/>
    <property type="molecule type" value="Genomic_DNA"/>
</dbReference>
<evidence type="ECO:0000256" key="7">
    <source>
        <dbReference type="ARBA" id="ARBA00023180"/>
    </source>
</evidence>